<organism evidence="2 3">
    <name type="scientific">Piedraia hortae CBS 480.64</name>
    <dbReference type="NCBI Taxonomy" id="1314780"/>
    <lineage>
        <taxon>Eukaryota</taxon>
        <taxon>Fungi</taxon>
        <taxon>Dikarya</taxon>
        <taxon>Ascomycota</taxon>
        <taxon>Pezizomycotina</taxon>
        <taxon>Dothideomycetes</taxon>
        <taxon>Dothideomycetidae</taxon>
        <taxon>Capnodiales</taxon>
        <taxon>Piedraiaceae</taxon>
        <taxon>Piedraia</taxon>
    </lineage>
</organism>
<feature type="compositionally biased region" description="Polar residues" evidence="1">
    <location>
        <begin position="161"/>
        <end position="170"/>
    </location>
</feature>
<sequence>MESLQDSIGSVPVHVLETVQKQLLNDAPVVNVDIPRLMAREDVYPEGDTQLMDTQIYRELSGSMRKTELAPATVTQGETGYVDLTSGWPPASPPLSDIGSLGSSQDGAELPKEPKTPAIATHKRNESVDLPSAKTPHFSQAFGITSRAPLLTATQLFNQTQAVSSPVTDNPRSDPIVSRPSPNLRNDDHFNQISPGATIATPTQWRSLKQSSSTGKNPLPNRKGKNQKKKPRQRTT</sequence>
<feature type="region of interest" description="Disordered" evidence="1">
    <location>
        <begin position="161"/>
        <end position="236"/>
    </location>
</feature>
<reference evidence="2" key="1">
    <citation type="journal article" date="2020" name="Stud. Mycol.">
        <title>101 Dothideomycetes genomes: a test case for predicting lifestyles and emergence of pathogens.</title>
        <authorList>
            <person name="Haridas S."/>
            <person name="Albert R."/>
            <person name="Binder M."/>
            <person name="Bloem J."/>
            <person name="Labutti K."/>
            <person name="Salamov A."/>
            <person name="Andreopoulos B."/>
            <person name="Baker S."/>
            <person name="Barry K."/>
            <person name="Bills G."/>
            <person name="Bluhm B."/>
            <person name="Cannon C."/>
            <person name="Castanera R."/>
            <person name="Culley D."/>
            <person name="Daum C."/>
            <person name="Ezra D."/>
            <person name="Gonzalez J."/>
            <person name="Henrissat B."/>
            <person name="Kuo A."/>
            <person name="Liang C."/>
            <person name="Lipzen A."/>
            <person name="Lutzoni F."/>
            <person name="Magnuson J."/>
            <person name="Mondo S."/>
            <person name="Nolan M."/>
            <person name="Ohm R."/>
            <person name="Pangilinan J."/>
            <person name="Park H.-J."/>
            <person name="Ramirez L."/>
            <person name="Alfaro M."/>
            <person name="Sun H."/>
            <person name="Tritt A."/>
            <person name="Yoshinaga Y."/>
            <person name="Zwiers L.-H."/>
            <person name="Turgeon B."/>
            <person name="Goodwin S."/>
            <person name="Spatafora J."/>
            <person name="Crous P."/>
            <person name="Grigoriev I."/>
        </authorList>
    </citation>
    <scope>NUCLEOTIDE SEQUENCE</scope>
    <source>
        <strain evidence="2">CBS 480.64</strain>
    </source>
</reference>
<protein>
    <submittedName>
        <fullName evidence="2">Uncharacterized protein</fullName>
    </submittedName>
</protein>
<feature type="compositionally biased region" description="Basic residues" evidence="1">
    <location>
        <begin position="222"/>
        <end position="236"/>
    </location>
</feature>
<evidence type="ECO:0000256" key="1">
    <source>
        <dbReference type="SAM" id="MobiDB-lite"/>
    </source>
</evidence>
<keyword evidence="3" id="KW-1185">Reference proteome</keyword>
<dbReference type="EMBL" id="MU006007">
    <property type="protein sequence ID" value="KAF2858576.1"/>
    <property type="molecule type" value="Genomic_DNA"/>
</dbReference>
<gene>
    <name evidence="2" type="ORF">K470DRAFT_251014</name>
</gene>
<dbReference type="Proteomes" id="UP000799421">
    <property type="component" value="Unassembled WGS sequence"/>
</dbReference>
<dbReference type="OrthoDB" id="129353at2759"/>
<dbReference type="AlphaFoldDB" id="A0A6A7BTB4"/>
<name>A0A6A7BTB4_9PEZI</name>
<feature type="compositionally biased region" description="Polar residues" evidence="1">
    <location>
        <begin position="191"/>
        <end position="216"/>
    </location>
</feature>
<feature type="non-terminal residue" evidence="2">
    <location>
        <position position="236"/>
    </location>
</feature>
<evidence type="ECO:0000313" key="3">
    <source>
        <dbReference type="Proteomes" id="UP000799421"/>
    </source>
</evidence>
<evidence type="ECO:0000313" key="2">
    <source>
        <dbReference type="EMBL" id="KAF2858576.1"/>
    </source>
</evidence>
<proteinExistence type="predicted"/>
<feature type="region of interest" description="Disordered" evidence="1">
    <location>
        <begin position="88"/>
        <end position="116"/>
    </location>
</feature>
<accession>A0A6A7BTB4</accession>